<comment type="caution">
    <text evidence="1">The sequence shown here is derived from an EMBL/GenBank/DDBJ whole genome shotgun (WGS) entry which is preliminary data.</text>
</comment>
<dbReference type="Proteomes" id="UP000055048">
    <property type="component" value="Unassembled WGS sequence"/>
</dbReference>
<evidence type="ECO:0000313" key="1">
    <source>
        <dbReference type="EMBL" id="KRX32786.1"/>
    </source>
</evidence>
<keyword evidence="2" id="KW-1185">Reference proteome</keyword>
<name>A0A0V0T1J1_9BILA</name>
<sequence>MAMYISSKLRITRTRKFLEFLYYKNEFQVQMLLGSRTLPGGYKS</sequence>
<organism evidence="1 2">
    <name type="scientific">Trichinella murrelli</name>
    <dbReference type="NCBI Taxonomy" id="144512"/>
    <lineage>
        <taxon>Eukaryota</taxon>
        <taxon>Metazoa</taxon>
        <taxon>Ecdysozoa</taxon>
        <taxon>Nematoda</taxon>
        <taxon>Enoplea</taxon>
        <taxon>Dorylaimia</taxon>
        <taxon>Trichinellida</taxon>
        <taxon>Trichinellidae</taxon>
        <taxon>Trichinella</taxon>
    </lineage>
</organism>
<dbReference type="AlphaFoldDB" id="A0A0V0T1J1"/>
<evidence type="ECO:0000313" key="2">
    <source>
        <dbReference type="Proteomes" id="UP000055048"/>
    </source>
</evidence>
<accession>A0A0V0T1J1</accession>
<gene>
    <name evidence="1" type="ORF">T05_15722</name>
</gene>
<protein>
    <submittedName>
        <fullName evidence="1">Uncharacterized protein</fullName>
    </submittedName>
</protein>
<proteinExistence type="predicted"/>
<dbReference type="EMBL" id="JYDJ01001049">
    <property type="protein sequence ID" value="KRX32786.1"/>
    <property type="molecule type" value="Genomic_DNA"/>
</dbReference>
<reference evidence="1 2" key="1">
    <citation type="submission" date="2015-01" db="EMBL/GenBank/DDBJ databases">
        <title>Evolution of Trichinella species and genotypes.</title>
        <authorList>
            <person name="Korhonen P.K."/>
            <person name="Edoardo P."/>
            <person name="Giuseppe L.R."/>
            <person name="Gasser R.B."/>
        </authorList>
    </citation>
    <scope>NUCLEOTIDE SEQUENCE [LARGE SCALE GENOMIC DNA]</scope>
    <source>
        <strain evidence="1">ISS417</strain>
    </source>
</reference>